<dbReference type="SUPFAM" id="SSF82771">
    <property type="entry name" value="GIY-YIG endonuclease"/>
    <property type="match status" value="1"/>
</dbReference>
<dbReference type="Gene3D" id="3.40.1440.10">
    <property type="entry name" value="GIY-YIG endonuclease"/>
    <property type="match status" value="1"/>
</dbReference>
<evidence type="ECO:0000256" key="3">
    <source>
        <dbReference type="ARBA" id="ARBA00022842"/>
    </source>
</evidence>
<comment type="cofactor">
    <cofactor evidence="1">
        <name>Mg(2+)</name>
        <dbReference type="ChEBI" id="CHEBI:18420"/>
    </cofactor>
</comment>
<sequence>MIGIIYKYTSPIGKIYIGQTTRERRRRQEFQNLNMSYGGNKIDNARHKYSPAAFTYEVLCRLEFVTKEEAQQKLDELEQFYIQKYDSYRNGYNMTLGGYTTLGMKASEETRRKLSKIRKGRKGKPQTAEQKEAQSQLMKALYANPEWRAKRLLIDGSEEHRKKLSERLSGEGNGMFGKKASKEARAKMSAARSGVKHFMYGNAIDEERKEKCRVAAIRRHQERPMSDDIKEKIRKSVGVPVAQYSKNGVFIKVYPSALTAGQVLGIDYSGIIKVCKGNWRLSVEIRGEFRGFNHY</sequence>
<feature type="domain" description="GIY-YIG" evidence="4">
    <location>
        <begin position="2"/>
        <end position="98"/>
    </location>
</feature>
<feature type="domain" description="Nuclease associated modular" evidence="5">
    <location>
        <begin position="102"/>
        <end position="118"/>
    </location>
</feature>
<feature type="domain" description="Nuclease associated modular" evidence="5">
    <location>
        <begin position="157"/>
        <end position="168"/>
    </location>
</feature>
<feature type="domain" description="Nuclease associated modular" evidence="5">
    <location>
        <begin position="122"/>
        <end position="138"/>
    </location>
</feature>
<dbReference type="InterPro" id="IPR035901">
    <property type="entry name" value="GIY-YIG_endonuc_sf"/>
</dbReference>
<dbReference type="Pfam" id="PF07460">
    <property type="entry name" value="NUMOD3"/>
    <property type="match status" value="2"/>
</dbReference>
<dbReference type="GO" id="GO:0003677">
    <property type="term" value="F:DNA binding"/>
    <property type="evidence" value="ECO:0007669"/>
    <property type="project" value="InterPro"/>
</dbReference>
<evidence type="ECO:0000259" key="5">
    <source>
        <dbReference type="SMART" id="SM00496"/>
    </source>
</evidence>
<dbReference type="GO" id="GO:0004519">
    <property type="term" value="F:endonuclease activity"/>
    <property type="evidence" value="ECO:0007669"/>
    <property type="project" value="UniProtKB-KW"/>
</dbReference>
<evidence type="ECO:0000259" key="4">
    <source>
        <dbReference type="SMART" id="SM00465"/>
    </source>
</evidence>
<dbReference type="SMART" id="SM00496">
    <property type="entry name" value="IENR2"/>
    <property type="match status" value="5"/>
</dbReference>
<feature type="domain" description="Nuclease associated modular" evidence="5">
    <location>
        <begin position="221"/>
        <end position="237"/>
    </location>
</feature>
<keyword evidence="6" id="KW-0255">Endonuclease</keyword>
<evidence type="ECO:0000313" key="6">
    <source>
        <dbReference type="EMBL" id="XCD03598.1"/>
    </source>
</evidence>
<name>A0AAU8AUI0_9CAUD</name>
<dbReference type="Gene3D" id="1.10.10.10">
    <property type="entry name" value="Winged helix-like DNA-binding domain superfamily/Winged helix DNA-binding domain"/>
    <property type="match status" value="1"/>
</dbReference>
<evidence type="ECO:0000256" key="1">
    <source>
        <dbReference type="ARBA" id="ARBA00001946"/>
    </source>
</evidence>
<keyword evidence="3" id="KW-0460">Magnesium</keyword>
<dbReference type="InterPro" id="IPR000305">
    <property type="entry name" value="GIY-YIG_endonuc"/>
</dbReference>
<keyword evidence="6" id="KW-0540">Nuclease</keyword>
<proteinExistence type="predicted"/>
<dbReference type="SMART" id="SM00465">
    <property type="entry name" value="GIYc"/>
    <property type="match status" value="1"/>
</dbReference>
<protein>
    <submittedName>
        <fullName evidence="6">Endonuclease</fullName>
    </submittedName>
</protein>
<evidence type="ECO:0000256" key="2">
    <source>
        <dbReference type="ARBA" id="ARBA00010045"/>
    </source>
</evidence>
<keyword evidence="6" id="KW-0378">Hydrolase</keyword>
<dbReference type="SUPFAM" id="SSF64496">
    <property type="entry name" value="DNA-binding domain of intron-encoded endonucleases"/>
    <property type="match status" value="1"/>
</dbReference>
<accession>A0AAU8AUI0</accession>
<feature type="domain" description="Nuclease associated modular" evidence="5">
    <location>
        <begin position="176"/>
        <end position="192"/>
    </location>
</feature>
<comment type="similarity">
    <text evidence="2">To endonucleases of group I introns of fungi and phage.</text>
</comment>
<reference evidence="6" key="1">
    <citation type="submission" date="2024-03" db="EMBL/GenBank/DDBJ databases">
        <title>Diverse circular DNA viruses in blood, oral, and fecal samples of captive lemurs.</title>
        <authorList>
            <person name="Paietta E.N."/>
            <person name="Kraberger S."/>
            <person name="Lund M.C."/>
            <person name="Custer J.M."/>
            <person name="Vargas K.M."/>
            <person name="Ehmke E.E."/>
            <person name="Yoder A.D."/>
            <person name="Varsani A."/>
        </authorList>
    </citation>
    <scope>NUCLEOTIDE SEQUENCE</scope>
    <source>
        <strain evidence="6">Duke_21_1</strain>
    </source>
</reference>
<dbReference type="EMBL" id="PP511379">
    <property type="protein sequence ID" value="XCD03598.1"/>
    <property type="molecule type" value="Genomic_DNA"/>
</dbReference>
<dbReference type="InterPro" id="IPR003611">
    <property type="entry name" value="NUMOD3"/>
</dbReference>
<organism evidence="6">
    <name type="scientific">Dulem virus 40</name>
    <dbReference type="NCBI Taxonomy" id="3145758"/>
    <lineage>
        <taxon>Viruses</taxon>
        <taxon>Duplodnaviria</taxon>
        <taxon>Heunggongvirae</taxon>
        <taxon>Uroviricota</taxon>
        <taxon>Caudoviricetes</taxon>
    </lineage>
</organism>
<dbReference type="InterPro" id="IPR036388">
    <property type="entry name" value="WH-like_DNA-bd_sf"/>
</dbReference>